<keyword evidence="6 15" id="KW-0547">Nucleotide-binding</keyword>
<evidence type="ECO:0000256" key="17">
    <source>
        <dbReference type="SAM" id="Phobius"/>
    </source>
</evidence>
<evidence type="ECO:0000256" key="12">
    <source>
        <dbReference type="ARBA" id="ARBA00023306"/>
    </source>
</evidence>
<dbReference type="Gene3D" id="3.40.50.300">
    <property type="entry name" value="P-loop containing nucleotide triphosphate hydrolases"/>
    <property type="match status" value="1"/>
</dbReference>
<dbReference type="GO" id="GO:0007059">
    <property type="term" value="P:chromosome segregation"/>
    <property type="evidence" value="ECO:0007669"/>
    <property type="project" value="UniProtKB-KW"/>
</dbReference>
<evidence type="ECO:0000256" key="10">
    <source>
        <dbReference type="ARBA" id="ARBA00023125"/>
    </source>
</evidence>
<evidence type="ECO:0000256" key="4">
    <source>
        <dbReference type="ARBA" id="ARBA00022618"/>
    </source>
</evidence>
<evidence type="ECO:0000256" key="2">
    <source>
        <dbReference type="ARBA" id="ARBA00006474"/>
    </source>
</evidence>
<organism evidence="19 20">
    <name type="scientific">Lentihominibacter hominis</name>
    <dbReference type="NCBI Taxonomy" id="2763645"/>
    <lineage>
        <taxon>Bacteria</taxon>
        <taxon>Bacillati</taxon>
        <taxon>Bacillota</taxon>
        <taxon>Clostridia</taxon>
        <taxon>Peptostreptococcales</taxon>
        <taxon>Anaerovoracaceae</taxon>
        <taxon>Lentihominibacter</taxon>
    </lineage>
</organism>
<feature type="region of interest" description="Disordered" evidence="16">
    <location>
        <begin position="1"/>
        <end position="37"/>
    </location>
</feature>
<accession>A0A926EBR6</accession>
<dbReference type="InterPro" id="IPR036390">
    <property type="entry name" value="WH_DNA-bd_sf"/>
</dbReference>
<evidence type="ECO:0000256" key="9">
    <source>
        <dbReference type="ARBA" id="ARBA00022989"/>
    </source>
</evidence>
<keyword evidence="12" id="KW-0131">Cell cycle</keyword>
<dbReference type="GO" id="GO:0003677">
    <property type="term" value="F:DNA binding"/>
    <property type="evidence" value="ECO:0007669"/>
    <property type="project" value="UniProtKB-KW"/>
</dbReference>
<evidence type="ECO:0000256" key="11">
    <source>
        <dbReference type="ARBA" id="ARBA00023136"/>
    </source>
</evidence>
<feature type="compositionally biased region" description="Low complexity" evidence="16">
    <location>
        <begin position="13"/>
        <end position="37"/>
    </location>
</feature>
<dbReference type="EMBL" id="JACRTA010000003">
    <property type="protein sequence ID" value="MBC8569066.1"/>
    <property type="molecule type" value="Genomic_DNA"/>
</dbReference>
<keyword evidence="4" id="KW-0132">Cell division</keyword>
<dbReference type="InterPro" id="IPR003593">
    <property type="entry name" value="AAA+_ATPase"/>
</dbReference>
<dbReference type="Pfam" id="PF17854">
    <property type="entry name" value="FtsK_alpha"/>
    <property type="match status" value="1"/>
</dbReference>
<comment type="caution">
    <text evidence="19">The sequence shown here is derived from an EMBL/GenBank/DDBJ whole genome shotgun (WGS) entry which is preliminary data.</text>
</comment>
<feature type="transmembrane region" description="Helical" evidence="17">
    <location>
        <begin position="93"/>
        <end position="111"/>
    </location>
</feature>
<dbReference type="InterPro" id="IPR002543">
    <property type="entry name" value="FtsK_dom"/>
</dbReference>
<dbReference type="InterPro" id="IPR050206">
    <property type="entry name" value="FtsK/SpoIIIE/SftA"/>
</dbReference>
<keyword evidence="10" id="KW-0238">DNA-binding</keyword>
<dbReference type="GO" id="GO:0005886">
    <property type="term" value="C:plasma membrane"/>
    <property type="evidence" value="ECO:0007669"/>
    <property type="project" value="UniProtKB-SubCell"/>
</dbReference>
<dbReference type="PANTHER" id="PTHR22683">
    <property type="entry name" value="SPORULATION PROTEIN RELATED"/>
    <property type="match status" value="1"/>
</dbReference>
<comment type="function">
    <text evidence="13">Essential cell division protein that coordinates cell division and chromosome segregation. The N-terminus is involved in assembly of the cell-division machinery. The C-terminus functions as a DNA motor that moves dsDNA in an ATP-dependent manner towards the dif recombination site, which is located within the replication terminus region. Required for activation of the Xer recombinase, allowing activation of chromosome unlinking by recombination.</text>
</comment>
<dbReference type="InterPro" id="IPR018541">
    <property type="entry name" value="Ftsk_gamma"/>
</dbReference>
<dbReference type="GO" id="GO:0051301">
    <property type="term" value="P:cell division"/>
    <property type="evidence" value="ECO:0007669"/>
    <property type="project" value="UniProtKB-KW"/>
</dbReference>
<keyword evidence="8 15" id="KW-0067">ATP-binding</keyword>
<protein>
    <submittedName>
        <fullName evidence="19">DNA translocase FtsK</fullName>
    </submittedName>
</protein>
<dbReference type="Pfam" id="PF13491">
    <property type="entry name" value="FtsK_4TM"/>
    <property type="match status" value="1"/>
</dbReference>
<dbReference type="InterPro" id="IPR027417">
    <property type="entry name" value="P-loop_NTPase"/>
</dbReference>
<keyword evidence="9 17" id="KW-1133">Transmembrane helix</keyword>
<comment type="similarity">
    <text evidence="2">Belongs to the FtsK/SpoIIIE/SftA family.</text>
</comment>
<comment type="subunit">
    <text evidence="14">Homohexamer. Forms a ring that surrounds DNA.</text>
</comment>
<dbReference type="Pfam" id="PF01580">
    <property type="entry name" value="FtsK_SpoIIIE"/>
    <property type="match status" value="1"/>
</dbReference>
<feature type="domain" description="FtsK" evidence="18">
    <location>
        <begin position="522"/>
        <end position="714"/>
    </location>
</feature>
<evidence type="ECO:0000259" key="18">
    <source>
        <dbReference type="PROSITE" id="PS50901"/>
    </source>
</evidence>
<gene>
    <name evidence="19" type="ORF">H8692_09890</name>
</gene>
<dbReference type="SMART" id="SM00843">
    <property type="entry name" value="Ftsk_gamma"/>
    <property type="match status" value="1"/>
</dbReference>
<dbReference type="Gene3D" id="3.30.980.40">
    <property type="match status" value="1"/>
</dbReference>
<keyword evidence="5 17" id="KW-0812">Transmembrane</keyword>
<evidence type="ECO:0000256" key="5">
    <source>
        <dbReference type="ARBA" id="ARBA00022692"/>
    </source>
</evidence>
<reference evidence="19" key="1">
    <citation type="submission" date="2020-08" db="EMBL/GenBank/DDBJ databases">
        <title>Genome public.</title>
        <authorList>
            <person name="Liu C."/>
            <person name="Sun Q."/>
        </authorList>
    </citation>
    <scope>NUCLEOTIDE SEQUENCE</scope>
    <source>
        <strain evidence="19">NSJ-24</strain>
    </source>
</reference>
<feature type="transmembrane region" description="Helical" evidence="17">
    <location>
        <begin position="186"/>
        <end position="210"/>
    </location>
</feature>
<dbReference type="InterPro" id="IPR025199">
    <property type="entry name" value="FtsK_4TM"/>
</dbReference>
<feature type="transmembrane region" description="Helical" evidence="17">
    <location>
        <begin position="55"/>
        <end position="73"/>
    </location>
</feature>
<dbReference type="SUPFAM" id="SSF46785">
    <property type="entry name" value="Winged helix' DNA-binding domain"/>
    <property type="match status" value="1"/>
</dbReference>
<feature type="region of interest" description="Disordered" evidence="16">
    <location>
        <begin position="220"/>
        <end position="251"/>
    </location>
</feature>
<dbReference type="Gene3D" id="1.10.10.10">
    <property type="entry name" value="Winged helix-like DNA-binding domain superfamily/Winged helix DNA-binding domain"/>
    <property type="match status" value="1"/>
</dbReference>
<dbReference type="InterPro" id="IPR041027">
    <property type="entry name" value="FtsK_alpha"/>
</dbReference>
<evidence type="ECO:0000256" key="6">
    <source>
        <dbReference type="ARBA" id="ARBA00022741"/>
    </source>
</evidence>
<keyword evidence="11 17" id="KW-0472">Membrane</keyword>
<feature type="compositionally biased region" description="Basic and acidic residues" evidence="16">
    <location>
        <begin position="220"/>
        <end position="229"/>
    </location>
</feature>
<keyword evidence="3" id="KW-1003">Cell membrane</keyword>
<evidence type="ECO:0000256" key="1">
    <source>
        <dbReference type="ARBA" id="ARBA00004651"/>
    </source>
</evidence>
<comment type="subcellular location">
    <subcellularLocation>
        <location evidence="1">Cell membrane</location>
        <topology evidence="1">Multi-pass membrane protein</topology>
    </subcellularLocation>
</comment>
<name>A0A926EBR6_9FIRM</name>
<dbReference type="PANTHER" id="PTHR22683:SF41">
    <property type="entry name" value="DNA TRANSLOCASE FTSK"/>
    <property type="match status" value="1"/>
</dbReference>
<evidence type="ECO:0000313" key="20">
    <source>
        <dbReference type="Proteomes" id="UP000610862"/>
    </source>
</evidence>
<dbReference type="Proteomes" id="UP000610862">
    <property type="component" value="Unassembled WGS sequence"/>
</dbReference>
<evidence type="ECO:0000256" key="8">
    <source>
        <dbReference type="ARBA" id="ARBA00022840"/>
    </source>
</evidence>
<evidence type="ECO:0000256" key="13">
    <source>
        <dbReference type="ARBA" id="ARBA00024986"/>
    </source>
</evidence>
<dbReference type="InterPro" id="IPR036388">
    <property type="entry name" value="WH-like_DNA-bd_sf"/>
</dbReference>
<keyword evidence="7" id="KW-0159">Chromosome partition</keyword>
<evidence type="ECO:0000256" key="14">
    <source>
        <dbReference type="ARBA" id="ARBA00025923"/>
    </source>
</evidence>
<dbReference type="AlphaFoldDB" id="A0A926EBR6"/>
<feature type="binding site" evidence="15">
    <location>
        <begin position="539"/>
        <end position="546"/>
    </location>
    <ligand>
        <name>ATP</name>
        <dbReference type="ChEBI" id="CHEBI:30616"/>
    </ligand>
</feature>
<dbReference type="GO" id="GO:0005524">
    <property type="term" value="F:ATP binding"/>
    <property type="evidence" value="ECO:0007669"/>
    <property type="project" value="UniProtKB-UniRule"/>
</dbReference>
<keyword evidence="20" id="KW-1185">Reference proteome</keyword>
<evidence type="ECO:0000313" key="19">
    <source>
        <dbReference type="EMBL" id="MBC8569066.1"/>
    </source>
</evidence>
<feature type="compositionally biased region" description="Basic and acidic residues" evidence="16">
    <location>
        <begin position="237"/>
        <end position="247"/>
    </location>
</feature>
<sequence length="871" mass="96133">MKEKRKKSEKPSGSRNRNSSKNSGRKIASSSSSRVKAQSVKPEAKKLDSSVRDEIVAIILIAIGVFFIIAFQTEAAGTIGLSLSHFFKGMFGFAAYILPYYFIIYGVLLFMRKTIHVGIKSAVLLLIIFLMISLMNSGRFINDTVLNQRFWNIPVYYNNGMALDDGGAFGMMTGKLIVKLIGVPGLYIFSVVAVVICLLMLMNTPVSRFLEKAKERKVKRDEFREERAAGKQRQRSIHSDDMKERTPAHSTAEVYAAAESKGYGDTGITARQKKILGYVQDEDIASGKVTDGLDFSLGEDRQKSGKKDKKKMKTTPVDTFDITDQESSYQCEDDDVKSEGFGSPIIVGGFSPKMMEEKLTKAEAEKSMLREDDFNITTSSSESYKFPSIDLLTKAKKKGTNPAEEENILRAKAVKLENTLHSFNIDAQVTNVTQGPAVTRYEVHPNSGVKVKGIKNLADDIALNMEAKSIRIEAPIPGKPAVGIEIENDRINMVTIREIIDSAVFKKSESKITFAVGKDIAGKAIVADLKSMPHLLIAGSTGSGKSVCINSIITSILYKAKPEEVKLVLIDPKVVELANYNGIPHLLIPVVTEPSKAAAALNWAVAEMDDRYKKFAEEGVRELASYNNTMRNKGEEEKVMAQVVIIIDELADLMMAAPSQVEESICRLAQKARAAGMHLIVATQRPSVDVITGVIKANIPSRIAFAVSSQFDSRTILDMSGAEKLVGKGDMLFNPLGSGKPTRVQGTFISDEEVHDVIEFVKGQVEKAEYSSNVMDSIERANTPAAEKSERDLEDELLPEAIELVVQAQQASVSMLQRRFRIGYNRAARIIDMMEDRQIVGPSDGSRPRQVLISEEDLMNMRDNTKDLEQE</sequence>
<evidence type="ECO:0000256" key="16">
    <source>
        <dbReference type="SAM" id="MobiDB-lite"/>
    </source>
</evidence>
<dbReference type="PROSITE" id="PS50901">
    <property type="entry name" value="FTSK"/>
    <property type="match status" value="1"/>
</dbReference>
<dbReference type="Pfam" id="PF09397">
    <property type="entry name" value="FtsK_gamma"/>
    <property type="match status" value="1"/>
</dbReference>
<evidence type="ECO:0000256" key="3">
    <source>
        <dbReference type="ARBA" id="ARBA00022475"/>
    </source>
</evidence>
<dbReference type="SUPFAM" id="SSF52540">
    <property type="entry name" value="P-loop containing nucleoside triphosphate hydrolases"/>
    <property type="match status" value="1"/>
</dbReference>
<dbReference type="SMART" id="SM00382">
    <property type="entry name" value="AAA"/>
    <property type="match status" value="1"/>
</dbReference>
<evidence type="ECO:0000256" key="15">
    <source>
        <dbReference type="PROSITE-ProRule" id="PRU00289"/>
    </source>
</evidence>
<evidence type="ECO:0000256" key="7">
    <source>
        <dbReference type="ARBA" id="ARBA00022829"/>
    </source>
</evidence>
<proteinExistence type="inferred from homology"/>
<dbReference type="RefSeq" id="WP_187525617.1">
    <property type="nucleotide sequence ID" value="NZ_JACRTA010000003.1"/>
</dbReference>